<evidence type="ECO:0000256" key="1">
    <source>
        <dbReference type="SAM" id="MobiDB-lite"/>
    </source>
</evidence>
<dbReference type="EMBL" id="CP158374">
    <property type="protein sequence ID" value="XBX81211.1"/>
    <property type="molecule type" value="Genomic_DNA"/>
</dbReference>
<feature type="compositionally biased region" description="Basic and acidic residues" evidence="1">
    <location>
        <begin position="115"/>
        <end position="143"/>
    </location>
</feature>
<name>A0AAU7W452_9MICO</name>
<sequence length="213" mass="23560">MARRIRTVKPEFWESEDVARLPKLARLTMLGLFNYADDYGRFKANPALIKAAVWPLDDDVTADDVHDHLTHMNEGGQIVSYEVEGRGYYVFAKWAEHQKVDRPSKSSIPAPAGSDDARESSRASREDSSQEGKGREGNREGDARGATPPSEFCPKHPTGTTQKCGPCGDARRARKAWDAAQKAKPSARPPRKGECRHRFVGGYCAECSIKEAA</sequence>
<accession>A0AAU7W452</accession>
<proteinExistence type="predicted"/>
<feature type="region of interest" description="Disordered" evidence="1">
    <location>
        <begin position="100"/>
        <end position="194"/>
    </location>
</feature>
<evidence type="ECO:0008006" key="3">
    <source>
        <dbReference type="Google" id="ProtNLM"/>
    </source>
</evidence>
<organism evidence="2">
    <name type="scientific">Agromyces sp. G08B096</name>
    <dbReference type="NCBI Taxonomy" id="3156399"/>
    <lineage>
        <taxon>Bacteria</taxon>
        <taxon>Bacillati</taxon>
        <taxon>Actinomycetota</taxon>
        <taxon>Actinomycetes</taxon>
        <taxon>Micrococcales</taxon>
        <taxon>Microbacteriaceae</taxon>
        <taxon>Agromyces</taxon>
    </lineage>
</organism>
<protein>
    <recommendedName>
        <fullName evidence="3">Helix-turn-helix DNA binding domain protein</fullName>
    </recommendedName>
</protein>
<reference evidence="2" key="1">
    <citation type="submission" date="2024-05" db="EMBL/GenBank/DDBJ databases">
        <authorList>
            <person name="Yu L."/>
        </authorList>
    </citation>
    <scope>NUCLEOTIDE SEQUENCE</scope>
    <source>
        <strain evidence="2">G08B096</strain>
    </source>
</reference>
<evidence type="ECO:0000313" key="2">
    <source>
        <dbReference type="EMBL" id="XBX81211.1"/>
    </source>
</evidence>
<dbReference type="RefSeq" id="WP_350347233.1">
    <property type="nucleotide sequence ID" value="NZ_CP158374.1"/>
</dbReference>
<dbReference type="AlphaFoldDB" id="A0AAU7W452"/>
<gene>
    <name evidence="2" type="ORF">ABIQ69_11390</name>
</gene>